<dbReference type="GO" id="GO:1902201">
    <property type="term" value="P:negative regulation of bacterial-type flagellum-dependent cell motility"/>
    <property type="evidence" value="ECO:0007669"/>
    <property type="project" value="TreeGrafter"/>
</dbReference>
<evidence type="ECO:0000256" key="9">
    <source>
        <dbReference type="SAM" id="Phobius"/>
    </source>
</evidence>
<accession>A0A081FXA6</accession>
<dbReference type="NCBIfam" id="TIGR00254">
    <property type="entry name" value="GGDEF"/>
    <property type="match status" value="1"/>
</dbReference>
<feature type="transmembrane region" description="Helical" evidence="9">
    <location>
        <begin position="280"/>
        <end position="304"/>
    </location>
</feature>
<comment type="cofactor">
    <cofactor evidence="1">
        <name>Mg(2+)</name>
        <dbReference type="ChEBI" id="CHEBI:18420"/>
    </cofactor>
</comment>
<dbReference type="CDD" id="cd01949">
    <property type="entry name" value="GGDEF"/>
    <property type="match status" value="1"/>
</dbReference>
<feature type="transmembrane region" description="Helical" evidence="9">
    <location>
        <begin position="7"/>
        <end position="28"/>
    </location>
</feature>
<dbReference type="FunFam" id="3.30.70.270:FF:000001">
    <property type="entry name" value="Diguanylate cyclase domain protein"/>
    <property type="match status" value="1"/>
</dbReference>
<dbReference type="GO" id="GO:0005886">
    <property type="term" value="C:plasma membrane"/>
    <property type="evidence" value="ECO:0007669"/>
    <property type="project" value="UniProtKB-SubCell"/>
</dbReference>
<dbReference type="PROSITE" id="PS50887">
    <property type="entry name" value="GGDEF"/>
    <property type="match status" value="1"/>
</dbReference>
<dbReference type="InterPro" id="IPR000160">
    <property type="entry name" value="GGDEF_dom"/>
</dbReference>
<evidence type="ECO:0000256" key="5">
    <source>
        <dbReference type="ARBA" id="ARBA00022692"/>
    </source>
</evidence>
<keyword evidence="4" id="KW-1003">Cell membrane</keyword>
<dbReference type="PATRIC" id="fig|1232683.4.peg.2638"/>
<dbReference type="PANTHER" id="PTHR45138">
    <property type="entry name" value="REGULATORY COMPONENTS OF SENSORY TRANSDUCTION SYSTEM"/>
    <property type="match status" value="1"/>
</dbReference>
<dbReference type="Pfam" id="PF02743">
    <property type="entry name" value="dCache_1"/>
    <property type="match status" value="1"/>
</dbReference>
<dbReference type="InterPro" id="IPR029787">
    <property type="entry name" value="Nucleotide_cyclase"/>
</dbReference>
<name>A0A081FXA6_9GAMM</name>
<organism evidence="11 12">
    <name type="scientific">Marinobacterium lacunae</name>
    <dbReference type="NCBI Taxonomy" id="1232683"/>
    <lineage>
        <taxon>Bacteria</taxon>
        <taxon>Pseudomonadati</taxon>
        <taxon>Pseudomonadota</taxon>
        <taxon>Gammaproteobacteria</taxon>
        <taxon>Oceanospirillales</taxon>
        <taxon>Oceanospirillaceae</taxon>
        <taxon>Marinobacterium</taxon>
    </lineage>
</organism>
<evidence type="ECO:0000256" key="4">
    <source>
        <dbReference type="ARBA" id="ARBA00022475"/>
    </source>
</evidence>
<dbReference type="Gene3D" id="3.30.450.20">
    <property type="entry name" value="PAS domain"/>
    <property type="match status" value="1"/>
</dbReference>
<comment type="caution">
    <text evidence="11">The sequence shown here is derived from an EMBL/GenBank/DDBJ whole genome shotgun (WGS) entry which is preliminary data.</text>
</comment>
<gene>
    <name evidence="11" type="ORF">ADIMK_2685</name>
</gene>
<dbReference type="PANTHER" id="PTHR45138:SF9">
    <property type="entry name" value="DIGUANYLATE CYCLASE DGCM-RELATED"/>
    <property type="match status" value="1"/>
</dbReference>
<evidence type="ECO:0000256" key="6">
    <source>
        <dbReference type="ARBA" id="ARBA00022989"/>
    </source>
</evidence>
<evidence type="ECO:0000313" key="11">
    <source>
        <dbReference type="EMBL" id="KEA63161.1"/>
    </source>
</evidence>
<evidence type="ECO:0000259" key="10">
    <source>
        <dbReference type="PROSITE" id="PS50887"/>
    </source>
</evidence>
<dbReference type="GO" id="GO:0052621">
    <property type="term" value="F:diguanylate cyclase activity"/>
    <property type="evidence" value="ECO:0007669"/>
    <property type="project" value="UniProtKB-EC"/>
</dbReference>
<dbReference type="InterPro" id="IPR029151">
    <property type="entry name" value="Sensor-like_sf"/>
</dbReference>
<keyword evidence="12" id="KW-1185">Reference proteome</keyword>
<dbReference type="InterPro" id="IPR043128">
    <property type="entry name" value="Rev_trsase/Diguanyl_cyclase"/>
</dbReference>
<dbReference type="SMART" id="SM00267">
    <property type="entry name" value="GGDEF"/>
    <property type="match status" value="1"/>
</dbReference>
<dbReference type="CDD" id="cd18773">
    <property type="entry name" value="PDC1_HK_sensor"/>
    <property type="match status" value="1"/>
</dbReference>
<dbReference type="eggNOG" id="COG3706">
    <property type="taxonomic scope" value="Bacteria"/>
</dbReference>
<dbReference type="EMBL" id="JMQN01000040">
    <property type="protein sequence ID" value="KEA63161.1"/>
    <property type="molecule type" value="Genomic_DNA"/>
</dbReference>
<keyword evidence="6 9" id="KW-1133">Transmembrane helix</keyword>
<sequence length="485" mass="54966">MTKKYQILIILSLLLFAGFITTSLISYYTARDSLEREIEESTLPLTGDNIYSEIQRDLLRPIFISSLMSHDTFVRDWALAGEQDPAAITRYLKEIQARYETETSFFVSDKTHRYYHPTGTLKEVSKNDPQDAWYFRFKSDLAPYEINIDRDTANLDSIAVFINYKVFDYDGNFIGVVGVGLSTSVVKQLIDDYQRRFNREIFFINRFGKVMIHSDTYSGVDQIRNSPALGLYATRILTSPSSSFSYESEGQTIYVNSRLVPEFNWYLIVQQANNPASDKIYHTLILNLIGSVIVTLVVLLLAWLTIDTFQRRLEALAHTDKLTGLANRQVLDRVLPQQIAQARRRKEPLSCMIGDLDGFKQINDTYGHPVGDQVISSIAELFTAMTRRADLVCRWGGDEFLFLLPKCDRMQAGQLAEKLREAVQSHRLRVDNDLVGVTLSVGIAELGEKDGPDDLILRADHALLASKGAGRNRVSEQTSQSQAVD</sequence>
<evidence type="ECO:0000313" key="12">
    <source>
        <dbReference type="Proteomes" id="UP000028252"/>
    </source>
</evidence>
<comment type="catalytic activity">
    <reaction evidence="8">
        <text>2 GTP = 3',3'-c-di-GMP + 2 diphosphate</text>
        <dbReference type="Rhea" id="RHEA:24898"/>
        <dbReference type="ChEBI" id="CHEBI:33019"/>
        <dbReference type="ChEBI" id="CHEBI:37565"/>
        <dbReference type="ChEBI" id="CHEBI:58805"/>
        <dbReference type="EC" id="2.7.7.65"/>
    </reaction>
</comment>
<proteinExistence type="predicted"/>
<keyword evidence="5 9" id="KW-0812">Transmembrane</keyword>
<dbReference type="InterPro" id="IPR050469">
    <property type="entry name" value="Diguanylate_Cyclase"/>
</dbReference>
<feature type="domain" description="GGDEF" evidence="10">
    <location>
        <begin position="347"/>
        <end position="479"/>
    </location>
</feature>
<reference evidence="11 12" key="1">
    <citation type="submission" date="2014-04" db="EMBL/GenBank/DDBJ databases">
        <title>Marinobacterium kochiensis sp. nov., isolated from sediment sample collected from Kochi backwaters in Kerala, India.</title>
        <authorList>
            <person name="Singh A."/>
            <person name="Pinnaka A.K."/>
        </authorList>
    </citation>
    <scope>NUCLEOTIDE SEQUENCE [LARGE SCALE GENOMIC DNA]</scope>
    <source>
        <strain evidence="11 12">AK27</strain>
    </source>
</reference>
<dbReference type="Gene3D" id="3.30.70.270">
    <property type="match status" value="1"/>
</dbReference>
<dbReference type="Proteomes" id="UP000028252">
    <property type="component" value="Unassembled WGS sequence"/>
</dbReference>
<dbReference type="InterPro" id="IPR033479">
    <property type="entry name" value="dCache_1"/>
</dbReference>
<dbReference type="RefSeq" id="WP_197027538.1">
    <property type="nucleotide sequence ID" value="NZ_JMQN01000040.1"/>
</dbReference>
<dbReference type="EC" id="2.7.7.65" evidence="3"/>
<evidence type="ECO:0000256" key="2">
    <source>
        <dbReference type="ARBA" id="ARBA00004651"/>
    </source>
</evidence>
<evidence type="ECO:0000256" key="3">
    <source>
        <dbReference type="ARBA" id="ARBA00012528"/>
    </source>
</evidence>
<dbReference type="SUPFAM" id="SSF55073">
    <property type="entry name" value="Nucleotide cyclase"/>
    <property type="match status" value="1"/>
</dbReference>
<evidence type="ECO:0000256" key="7">
    <source>
        <dbReference type="ARBA" id="ARBA00023136"/>
    </source>
</evidence>
<dbReference type="GO" id="GO:0043709">
    <property type="term" value="P:cell adhesion involved in single-species biofilm formation"/>
    <property type="evidence" value="ECO:0007669"/>
    <property type="project" value="TreeGrafter"/>
</dbReference>
<dbReference type="STRING" id="1232683.ADIMK_2685"/>
<evidence type="ECO:0000256" key="1">
    <source>
        <dbReference type="ARBA" id="ARBA00001946"/>
    </source>
</evidence>
<dbReference type="SUPFAM" id="SSF103190">
    <property type="entry name" value="Sensory domain-like"/>
    <property type="match status" value="1"/>
</dbReference>
<dbReference type="AlphaFoldDB" id="A0A081FXA6"/>
<keyword evidence="7 9" id="KW-0472">Membrane</keyword>
<protein>
    <recommendedName>
        <fullName evidence="3">diguanylate cyclase</fullName>
        <ecNumber evidence="3">2.7.7.65</ecNumber>
    </recommendedName>
</protein>
<dbReference type="Pfam" id="PF00990">
    <property type="entry name" value="GGDEF"/>
    <property type="match status" value="1"/>
</dbReference>
<evidence type="ECO:0000256" key="8">
    <source>
        <dbReference type="ARBA" id="ARBA00034247"/>
    </source>
</evidence>
<comment type="subcellular location">
    <subcellularLocation>
        <location evidence="2">Cell membrane</location>
        <topology evidence="2">Multi-pass membrane protein</topology>
    </subcellularLocation>
</comment>